<dbReference type="GeneID" id="80537179"/>
<keyword evidence="3" id="KW-0597">Phosphoprotein</keyword>
<keyword evidence="8" id="KW-1105">Inhibition of host STAT1 by virus</keyword>
<keyword evidence="4" id="KW-0945">Host-virus interaction</keyword>
<dbReference type="Pfam" id="PF03012">
    <property type="entry name" value="PP_M1"/>
    <property type="match status" value="1"/>
</dbReference>
<evidence type="ECO:0000256" key="9">
    <source>
        <dbReference type="ARBA" id="ARBA00023186"/>
    </source>
</evidence>
<dbReference type="GO" id="GO:0039563">
    <property type="term" value="P:symbiont-mediated suppression of host JAK-STAT cascade via inhibition of STAT1 activity"/>
    <property type="evidence" value="ECO:0007669"/>
    <property type="project" value="UniProtKB-KW"/>
</dbReference>
<evidence type="ECO:0000256" key="4">
    <source>
        <dbReference type="ARBA" id="ARBA00022581"/>
    </source>
</evidence>
<proteinExistence type="inferred from homology"/>
<evidence type="ECO:0000256" key="7">
    <source>
        <dbReference type="ARBA" id="ARBA00022883"/>
    </source>
</evidence>
<dbReference type="SUPFAM" id="SSF118173">
    <property type="entry name" value="Phosphoprotein M1, C-terminal domain"/>
    <property type="match status" value="1"/>
</dbReference>
<dbReference type="GO" id="GO:0003968">
    <property type="term" value="F:RNA-directed RNA polymerase activity"/>
    <property type="evidence" value="ECO:0007669"/>
    <property type="project" value="InterPro"/>
</dbReference>
<dbReference type="GO" id="GO:0019083">
    <property type="term" value="P:viral transcription"/>
    <property type="evidence" value="ECO:0007669"/>
    <property type="project" value="InterPro"/>
</dbReference>
<evidence type="ECO:0000256" key="11">
    <source>
        <dbReference type="ARBA" id="ARBA00023280"/>
    </source>
</evidence>
<dbReference type="GO" id="GO:0039502">
    <property type="term" value="P:symbiont-mediated suppression of host type I interferon-mediated signaling pathway"/>
    <property type="evidence" value="ECO:0007669"/>
    <property type="project" value="UniProtKB-KW"/>
</dbReference>
<gene>
    <name evidence="14" type="primary">P</name>
</gene>
<feature type="region of interest" description="Disordered" evidence="13">
    <location>
        <begin position="156"/>
        <end position="176"/>
    </location>
</feature>
<feature type="compositionally biased region" description="Pro residues" evidence="13">
    <location>
        <begin position="163"/>
        <end position="172"/>
    </location>
</feature>
<evidence type="ECO:0000313" key="15">
    <source>
        <dbReference type="Proteomes" id="UP000831573"/>
    </source>
</evidence>
<dbReference type="Proteomes" id="UP000831573">
    <property type="component" value="Segment"/>
</dbReference>
<evidence type="ECO:0000313" key="14">
    <source>
        <dbReference type="EMBL" id="FAA01389.1"/>
    </source>
</evidence>
<evidence type="ECO:0000256" key="2">
    <source>
        <dbReference type="ARBA" id="ARBA00020572"/>
    </source>
</evidence>
<protein>
    <recommendedName>
        <fullName evidence="2">Phosphoprotein</fullName>
    </recommendedName>
    <alternativeName>
        <fullName evidence="12">Protein M1</fullName>
    </alternativeName>
</protein>
<dbReference type="Gene3D" id="1.20.120.820">
    <property type="entry name" value="Phosphoprotein, C-terminal domain"/>
    <property type="match status" value="1"/>
</dbReference>
<evidence type="ECO:0000256" key="3">
    <source>
        <dbReference type="ARBA" id="ARBA00022553"/>
    </source>
</evidence>
<dbReference type="RefSeq" id="YP_010798902.1">
    <property type="nucleotide sequence ID" value="NC_076534.1"/>
</dbReference>
<keyword evidence="7" id="KW-1106">Inhibition of host STAT2 by virus</keyword>
<evidence type="ECO:0000256" key="6">
    <source>
        <dbReference type="ARBA" id="ARBA00022830"/>
    </source>
</evidence>
<keyword evidence="15" id="KW-1185">Reference proteome</keyword>
<dbReference type="EMBL" id="BR001666">
    <property type="protein sequence ID" value="FAA01389.1"/>
    <property type="molecule type" value="Viral_cRNA"/>
</dbReference>
<evidence type="ECO:0000256" key="5">
    <source>
        <dbReference type="ARBA" id="ARBA00022632"/>
    </source>
</evidence>
<keyword evidence="10" id="KW-0922">Interferon antiviral system evasion</keyword>
<evidence type="ECO:0000256" key="8">
    <source>
        <dbReference type="ARBA" id="ARBA00022961"/>
    </source>
</evidence>
<sequence>MSKLLVDPKSVRGCTVNIEEAEETVNLITDSLDKNRVHLENDPILLDEIPELSERTAGGILEEREIGIPDFHSIYMGQKVSLEEDSDPDASSWDEFLNEQKEIIIENLEGNDEDLQDIWPVVSGNILGQFYKIRKKAYKNGLEHAEMEQKMADAPKKIEKDPPTPSAPPINQPVPDIDEPTPKFRKDELENVANTLFPLYDLDTEISDMIAGGFCKKYNFPHKNGGIFGWSFEMLKMNLDDIVKYVKEVPESEEIFPLRGKPPRRYVLGHVAWNKSRKFQYMVDEQRLLQVLRNDFASASQK</sequence>
<reference evidence="14" key="1">
    <citation type="journal article" date="2021" name="Virus">
        <title>Identification of a reptile lyssavirus in Anolis allogus provided novel insights into lyssavirus evolution.</title>
        <authorList>
            <person name="Horie M."/>
            <person name="Akashi H."/>
            <person name="Kawata M."/>
            <person name="Tomonaga K."/>
        </authorList>
    </citation>
    <scope>NUCLEOTIDE SEQUENCE</scope>
    <source>
        <strain evidence="14">A.allogus/Cuba/2011</strain>
    </source>
</reference>
<dbReference type="GO" id="GO:0039564">
    <property type="term" value="P:symbiont-mediated suppression of host JAK-STAT cascade via inhibition of STAT2 activity"/>
    <property type="evidence" value="ECO:0007669"/>
    <property type="project" value="UniProtKB-KW"/>
</dbReference>
<keyword evidence="11" id="KW-0899">Viral immunoevasion</keyword>
<dbReference type="InterPro" id="IPR037199">
    <property type="entry name" value="PP_M1_C"/>
</dbReference>
<keyword evidence="6" id="KW-1114">Inhibition of host interferon signaling pathway by virus</keyword>
<evidence type="ECO:0000256" key="13">
    <source>
        <dbReference type="SAM" id="MobiDB-lite"/>
    </source>
</evidence>
<name>A0AAD3AVK2_9RHAB</name>
<dbReference type="GO" id="GO:0052170">
    <property type="term" value="P:symbiont-mediated suppression of host innate immune response"/>
    <property type="evidence" value="ECO:0007669"/>
    <property type="project" value="UniProtKB-KW"/>
</dbReference>
<keyword evidence="5" id="KW-1090">Inhibition of host innate immune response by virus</keyword>
<dbReference type="InterPro" id="IPR004259">
    <property type="entry name" value="PP_M1-like"/>
</dbReference>
<evidence type="ECO:0000256" key="12">
    <source>
        <dbReference type="ARBA" id="ARBA00032207"/>
    </source>
</evidence>
<dbReference type="KEGG" id="vg:80537179"/>
<keyword evidence="9" id="KW-0143">Chaperone</keyword>
<organism evidence="14 15">
    <name type="scientific">Anole lyssa-like virus 1</name>
    <dbReference type="NCBI Taxonomy" id="2772344"/>
    <lineage>
        <taxon>Viruses</taxon>
        <taxon>Riboviria</taxon>
        <taxon>Orthornavirae</taxon>
        <taxon>Negarnaviricota</taxon>
        <taxon>Haploviricotina</taxon>
        <taxon>Monjiviricetes</taxon>
        <taxon>Mononegavirales</taxon>
        <taxon>Rhabdoviridae</taxon>
        <taxon>Alpharhabdovirinae</taxon>
        <taxon>Replylivirus</taxon>
        <taxon>Replylivirus allogus</taxon>
    </lineage>
</organism>
<accession>A0AAD3AVK2</accession>
<evidence type="ECO:0000256" key="1">
    <source>
        <dbReference type="ARBA" id="ARBA00006030"/>
    </source>
</evidence>
<comment type="similarity">
    <text evidence="1">Belongs to the lyssavirus protein P family.</text>
</comment>
<evidence type="ECO:0000256" key="10">
    <source>
        <dbReference type="ARBA" id="ARBA00023258"/>
    </source>
</evidence>